<comment type="similarity">
    <text evidence="1 7">Belongs to the patatin family.</text>
</comment>
<evidence type="ECO:0000313" key="10">
    <source>
        <dbReference type="Proteomes" id="UP001168098"/>
    </source>
</evidence>
<feature type="short sequence motif" description="GXGXXG" evidence="6">
    <location>
        <begin position="21"/>
        <end position="26"/>
    </location>
</feature>
<dbReference type="GO" id="GO:0016042">
    <property type="term" value="P:lipid catabolic process"/>
    <property type="evidence" value="ECO:0007669"/>
    <property type="project" value="UniProtKB-UniRule"/>
</dbReference>
<protein>
    <recommendedName>
        <fullName evidence="7">Patatin</fullName>
        <ecNumber evidence="7">3.1.1.-</ecNumber>
    </recommendedName>
</protein>
<keyword evidence="10" id="KW-1185">Reference proteome</keyword>
<dbReference type="PROSITE" id="PS51635">
    <property type="entry name" value="PNPLA"/>
    <property type="match status" value="1"/>
</dbReference>
<feature type="short sequence motif" description="DGA/G" evidence="6">
    <location>
        <begin position="211"/>
        <end position="213"/>
    </location>
</feature>
<dbReference type="FunFam" id="3.40.1090.10:FF:000005">
    <property type="entry name" value="Patatin"/>
    <property type="match status" value="1"/>
</dbReference>
<dbReference type="EMBL" id="JARBHA010000020">
    <property type="protein sequence ID" value="KAJ9670775.1"/>
    <property type="molecule type" value="Genomic_DNA"/>
</dbReference>
<evidence type="ECO:0000256" key="6">
    <source>
        <dbReference type="PROSITE-ProRule" id="PRU01161"/>
    </source>
</evidence>
<feature type="active site" description="Nucleophile" evidence="6">
    <location>
        <position position="61"/>
    </location>
</feature>
<dbReference type="CDD" id="cd07214">
    <property type="entry name" value="Pat17_isozyme_like"/>
    <property type="match status" value="1"/>
</dbReference>
<evidence type="ECO:0000256" key="1">
    <source>
        <dbReference type="ARBA" id="ARBA00010240"/>
    </source>
</evidence>
<sequence>MSLQIKPPAQGNLITVLSIDGGGIKGIIPGIMLDFLESELQKLDGEDARLADYFDVVSGTSTGGLIATMLTAPNENNRPFYAASEIKPFYLENSPKIFPQKSGILASVENLFKAFTGPKYDGKYLHSLLKNELRDTRLHQTLTNVVIPTFDIKELQPTIFSSYQLTTTPSLDAKLADICISTSAAPTFLPAYYFENPDEKGAKMREFNLTDGGVAANNPTLLAISEVMKQESNKNPDFSPFKPMEYDRLLVISLGTGSAKKEHKYNGKMASKWGFAEWLYNDGNTPLVECFAQASTDMVDFYISLAFQTHQYEENYLRIDDDTLTGTLASLDVATKENLNNLVQVGEKLLKKPVSRVNLETGLYEPVKNGGSNENALRKFAMKLSDERRLRESMAHPAQDPEYII</sequence>
<keyword evidence="3" id="KW-0611">Plant defense</keyword>
<evidence type="ECO:0000313" key="9">
    <source>
        <dbReference type="EMBL" id="KAJ9670775.1"/>
    </source>
</evidence>
<dbReference type="InterPro" id="IPR016035">
    <property type="entry name" value="Acyl_Trfase/lysoPLipase"/>
</dbReference>
<evidence type="ECO:0000256" key="2">
    <source>
        <dbReference type="ARBA" id="ARBA00022801"/>
    </source>
</evidence>
<keyword evidence="5 6" id="KW-0443">Lipid metabolism</keyword>
<evidence type="ECO:0000259" key="8">
    <source>
        <dbReference type="PROSITE" id="PS51635"/>
    </source>
</evidence>
<organism evidence="9 10">
    <name type="scientific">Vitis rotundifolia</name>
    <name type="common">Muscadine grape</name>
    <dbReference type="NCBI Taxonomy" id="103349"/>
    <lineage>
        <taxon>Eukaryota</taxon>
        <taxon>Viridiplantae</taxon>
        <taxon>Streptophyta</taxon>
        <taxon>Embryophyta</taxon>
        <taxon>Tracheophyta</taxon>
        <taxon>Spermatophyta</taxon>
        <taxon>Magnoliopsida</taxon>
        <taxon>eudicotyledons</taxon>
        <taxon>Gunneridae</taxon>
        <taxon>Pentapetalae</taxon>
        <taxon>rosids</taxon>
        <taxon>Vitales</taxon>
        <taxon>Vitaceae</taxon>
        <taxon>Viteae</taxon>
        <taxon>Vitis</taxon>
    </lineage>
</organism>
<dbReference type="GO" id="GO:0006952">
    <property type="term" value="P:defense response"/>
    <property type="evidence" value="ECO:0007669"/>
    <property type="project" value="UniProtKB-KW"/>
</dbReference>
<dbReference type="PANTHER" id="PTHR32176">
    <property type="entry name" value="XYLOSE ISOMERASE"/>
    <property type="match status" value="1"/>
</dbReference>
<keyword evidence="2 6" id="KW-0378">Hydrolase</keyword>
<proteinExistence type="inferred from homology"/>
<dbReference type="GO" id="GO:0047372">
    <property type="term" value="F:monoacylglycerol lipase activity"/>
    <property type="evidence" value="ECO:0007669"/>
    <property type="project" value="TreeGrafter"/>
</dbReference>
<dbReference type="EC" id="3.1.1.-" evidence="7"/>
<reference evidence="9 10" key="1">
    <citation type="journal article" date="2023" name="BMC Biotechnol.">
        <title>Vitis rotundifolia cv Carlos genome sequencing.</title>
        <authorList>
            <person name="Huff M."/>
            <person name="Hulse-Kemp A."/>
            <person name="Scheffler B."/>
            <person name="Youngblood R."/>
            <person name="Simpson S."/>
            <person name="Babiker E."/>
            <person name="Staton M."/>
        </authorList>
    </citation>
    <scope>NUCLEOTIDE SEQUENCE [LARGE SCALE GENOMIC DNA]</scope>
    <source>
        <tissue evidence="9">Leaf</tissue>
    </source>
</reference>
<accession>A0AA38YHY9</accession>
<dbReference type="InterPro" id="IPR002641">
    <property type="entry name" value="PNPLA_dom"/>
</dbReference>
<dbReference type="Proteomes" id="UP001168098">
    <property type="component" value="Unassembled WGS sequence"/>
</dbReference>
<comment type="function">
    <text evidence="7">Lipolytic acyl hydrolase (LAH).</text>
</comment>
<feature type="active site" description="Proton acceptor" evidence="6">
    <location>
        <position position="211"/>
    </location>
</feature>
<name>A0AA38YHY9_VITRO</name>
<dbReference type="Pfam" id="PF01734">
    <property type="entry name" value="Patatin"/>
    <property type="match status" value="1"/>
</dbReference>
<evidence type="ECO:0000256" key="7">
    <source>
        <dbReference type="RuleBase" id="RU361262"/>
    </source>
</evidence>
<comment type="domain">
    <text evidence="7">The nitrogen atoms of the two glycine residues in the GGXR motif define the oxyanion hole, and stabilize the oxyanion that forms during the nucleophilic attack by the catalytic serine during substrate cleavage.</text>
</comment>
<evidence type="ECO:0000256" key="5">
    <source>
        <dbReference type="ARBA" id="ARBA00023098"/>
    </source>
</evidence>
<comment type="caution">
    <text evidence="9">The sequence shown here is derived from an EMBL/GenBank/DDBJ whole genome shotgun (WGS) entry which is preliminary data.</text>
</comment>
<dbReference type="GO" id="GO:0004620">
    <property type="term" value="F:phospholipase activity"/>
    <property type="evidence" value="ECO:0007669"/>
    <property type="project" value="TreeGrafter"/>
</dbReference>
<evidence type="ECO:0000256" key="3">
    <source>
        <dbReference type="ARBA" id="ARBA00022821"/>
    </source>
</evidence>
<feature type="domain" description="PNPLA" evidence="8">
    <location>
        <begin position="17"/>
        <end position="224"/>
    </location>
</feature>
<keyword evidence="4 6" id="KW-0442">Lipid degradation</keyword>
<gene>
    <name evidence="9" type="ORF">PVL29_026980</name>
</gene>
<dbReference type="PANTHER" id="PTHR32176:SF92">
    <property type="entry name" value="XYLOSE ISOMERASE"/>
    <property type="match status" value="1"/>
</dbReference>
<evidence type="ECO:0000256" key="4">
    <source>
        <dbReference type="ARBA" id="ARBA00022963"/>
    </source>
</evidence>
<feature type="short sequence motif" description="GXSXG" evidence="6">
    <location>
        <begin position="59"/>
        <end position="63"/>
    </location>
</feature>
<dbReference type="AlphaFoldDB" id="A0AA38YHY9"/>
<dbReference type="Gene3D" id="3.40.1090.10">
    <property type="entry name" value="Cytosolic phospholipase A2 catalytic domain"/>
    <property type="match status" value="1"/>
</dbReference>
<dbReference type="SUPFAM" id="SSF52151">
    <property type="entry name" value="FabD/lysophospholipase-like"/>
    <property type="match status" value="1"/>
</dbReference>